<evidence type="ECO:0000313" key="1">
    <source>
        <dbReference type="EMBL" id="QWM89650.1"/>
    </source>
</evidence>
<dbReference type="GeneID" id="75691514"/>
<dbReference type="RefSeq" id="YP_010359222.1">
    <property type="nucleotide sequence ID" value="NC_062770.1"/>
</dbReference>
<sequence length="70" mass="7911">MRTGVCAYVYACARIHGRIDNNRRARAGTGVYEHLIRACVRVRDISVRACVGVPYIRACERVYLTHIGEC</sequence>
<protein>
    <submittedName>
        <fullName evidence="1">Uncharacterized protein</fullName>
    </submittedName>
</protein>
<evidence type="ECO:0000313" key="2">
    <source>
        <dbReference type="Proteomes" id="UP000827372"/>
    </source>
</evidence>
<gene>
    <name evidence="1" type="primary">gp_16420</name>
</gene>
<dbReference type="Proteomes" id="UP000827372">
    <property type="component" value="Segment"/>
</dbReference>
<name>A0AAE7V2M5_9CAUD</name>
<accession>A0AAE7V2M5</accession>
<proteinExistence type="predicted"/>
<reference evidence="1 2" key="1">
    <citation type="submission" date="2021-04" db="EMBL/GenBank/DDBJ databases">
        <authorList>
            <person name="Shkoporov A.N."/>
            <person name="Stockdale S.R."/>
            <person name="Guerin E."/>
            <person name="Ross R.P."/>
            <person name="Hill C."/>
        </authorList>
    </citation>
    <scope>NUCLEOTIDE SEQUENCE [LARGE SCALE GENOMIC DNA]</scope>
    <source>
        <strain evidence="2">cr91_1</strain>
    </source>
</reference>
<dbReference type="EMBL" id="MZ130480">
    <property type="protein sequence ID" value="QWM89650.1"/>
    <property type="molecule type" value="Genomic_DNA"/>
</dbReference>
<keyword evidence="2" id="KW-1185">Reference proteome</keyword>
<dbReference type="KEGG" id="vg:75691514"/>
<organism evidence="1 2">
    <name type="scientific">uncultured phage cr91_1</name>
    <dbReference type="NCBI Taxonomy" id="2986403"/>
    <lineage>
        <taxon>Viruses</taxon>
        <taxon>Duplodnaviria</taxon>
        <taxon>Heunggongvirae</taxon>
        <taxon>Uroviricota</taxon>
        <taxon>Caudoviricetes</taxon>
        <taxon>Crassvirales</taxon>
        <taxon>Intestiviridae</taxon>
        <taxon>Crudevirinae</taxon>
        <taxon>Drivevirus</taxon>
        <taxon>Drivevirus gastrointestinalis</taxon>
    </lineage>
</organism>